<evidence type="ECO:0000313" key="3">
    <source>
        <dbReference type="EMBL" id="TYS86620.1"/>
    </source>
</evidence>
<dbReference type="Proteomes" id="UP000252118">
    <property type="component" value="Unassembled WGS sequence"/>
</dbReference>
<evidence type="ECO:0000313" key="5">
    <source>
        <dbReference type="Proteomes" id="UP000324269"/>
    </source>
</evidence>
<gene>
    <name evidence="2" type="ORF">DET59_101104</name>
    <name evidence="3" type="ORF">FZC85_06345</name>
</gene>
<keyword evidence="2" id="KW-0167">Capsid protein</keyword>
<dbReference type="InterPro" id="IPR024207">
    <property type="entry name" value="CotJB_dom"/>
</dbReference>
<organism evidence="2 4">
    <name type="scientific">Rossellomorea aquimaris</name>
    <dbReference type="NCBI Taxonomy" id="189382"/>
    <lineage>
        <taxon>Bacteria</taxon>
        <taxon>Bacillati</taxon>
        <taxon>Bacillota</taxon>
        <taxon>Bacilli</taxon>
        <taxon>Bacillales</taxon>
        <taxon>Bacillaceae</taxon>
        <taxon>Rossellomorea</taxon>
    </lineage>
</organism>
<protein>
    <submittedName>
        <fullName evidence="3">Spore coat protein CotJB</fullName>
    </submittedName>
    <submittedName>
        <fullName evidence="2">Spore coat protein JB</fullName>
    </submittedName>
</protein>
<reference evidence="3 5" key="2">
    <citation type="submission" date="2019-08" db="EMBL/GenBank/DDBJ databases">
        <title>Bacillus genomes from the desert of Cuatro Cienegas, Coahuila.</title>
        <authorList>
            <person name="Olmedo-Alvarez G."/>
        </authorList>
    </citation>
    <scope>NUCLEOTIDE SEQUENCE [LARGE SCALE GENOMIC DNA]</scope>
    <source>
        <strain evidence="3 5">CH87b_3T</strain>
    </source>
</reference>
<keyword evidence="2" id="KW-0946">Virion</keyword>
<dbReference type="RefSeq" id="WP_113967646.1">
    <property type="nucleotide sequence ID" value="NZ_CANLNA010000007.1"/>
</dbReference>
<dbReference type="PIRSF" id="PIRSF010606">
    <property type="entry name" value="Spore_coat_CotJB"/>
    <property type="match status" value="1"/>
</dbReference>
<feature type="domain" description="Protein CotJB" evidence="1">
    <location>
        <begin position="10"/>
        <end position="85"/>
    </location>
</feature>
<proteinExistence type="predicted"/>
<dbReference type="EMBL" id="VTEZ01000002">
    <property type="protein sequence ID" value="TYS86620.1"/>
    <property type="molecule type" value="Genomic_DNA"/>
</dbReference>
<evidence type="ECO:0000259" key="1">
    <source>
        <dbReference type="Pfam" id="PF12652"/>
    </source>
</evidence>
<evidence type="ECO:0000313" key="4">
    <source>
        <dbReference type="Proteomes" id="UP000252118"/>
    </source>
</evidence>
<dbReference type="Pfam" id="PF12652">
    <property type="entry name" value="CotJB"/>
    <property type="match status" value="1"/>
</dbReference>
<comment type="caution">
    <text evidence="2">The sequence shown here is derived from an EMBL/GenBank/DDBJ whole genome shotgun (WGS) entry which is preliminary data.</text>
</comment>
<dbReference type="EMBL" id="QNRJ01000001">
    <property type="protein sequence ID" value="RBP07738.1"/>
    <property type="molecule type" value="Genomic_DNA"/>
</dbReference>
<dbReference type="OrthoDB" id="9804099at2"/>
<name>A0A366EZ94_9BACI</name>
<dbReference type="STRING" id="189382.BHE18_09195"/>
<reference evidence="2 4" key="1">
    <citation type="submission" date="2018-06" db="EMBL/GenBank/DDBJ databases">
        <title>Freshwater and sediment microbial communities from various areas in North America, analyzing microbe dynamics in response to fracking.</title>
        <authorList>
            <person name="Lamendella R."/>
        </authorList>
    </citation>
    <scope>NUCLEOTIDE SEQUENCE [LARGE SCALE GENOMIC DNA]</scope>
    <source>
        <strain evidence="2 4">97B</strain>
    </source>
</reference>
<dbReference type="AlphaFoldDB" id="A0A366EZ94"/>
<sequence length="86" mass="10529">MKQLPPHYYEVLEELQAVDFVILDLTLYLDTHPEDYDAISQYNMYIKTRKQIKKKFEKEFGPLTNFGYSYSNYPWDWKDAPWPWQV</sequence>
<accession>A0A366EZ94</accession>
<evidence type="ECO:0000313" key="2">
    <source>
        <dbReference type="EMBL" id="RBP07738.1"/>
    </source>
</evidence>
<dbReference type="InterPro" id="IPR016571">
    <property type="entry name" value="Spore_coat_assembly_CotJB"/>
</dbReference>
<dbReference type="Proteomes" id="UP000324269">
    <property type="component" value="Unassembled WGS sequence"/>
</dbReference>